<dbReference type="InterPro" id="IPR052708">
    <property type="entry name" value="PxpC"/>
</dbReference>
<feature type="domain" description="Carboxyltransferase" evidence="4">
    <location>
        <begin position="28"/>
        <end position="286"/>
    </location>
</feature>
<evidence type="ECO:0000259" key="4">
    <source>
        <dbReference type="SMART" id="SM00797"/>
    </source>
</evidence>
<dbReference type="Proteomes" id="UP000002247">
    <property type="component" value="Chromosome"/>
</dbReference>
<dbReference type="InterPro" id="IPR003778">
    <property type="entry name" value="CT_A_B"/>
</dbReference>
<evidence type="ECO:0000256" key="1">
    <source>
        <dbReference type="ARBA" id="ARBA00022741"/>
    </source>
</evidence>
<evidence type="ECO:0000256" key="2">
    <source>
        <dbReference type="ARBA" id="ARBA00022801"/>
    </source>
</evidence>
<organism evidence="5 6">
    <name type="scientific">Segniliparus rotundus (strain ATCC BAA-972 / CDC 1076 / CIP 108378 / DSM 44985 / JCM 13578)</name>
    <dbReference type="NCBI Taxonomy" id="640132"/>
    <lineage>
        <taxon>Bacteria</taxon>
        <taxon>Bacillati</taxon>
        <taxon>Actinomycetota</taxon>
        <taxon>Actinomycetes</taxon>
        <taxon>Mycobacteriales</taxon>
        <taxon>Segniliparaceae</taxon>
        <taxon>Segniliparus</taxon>
    </lineage>
</organism>
<keyword evidence="1" id="KW-0547">Nucleotide-binding</keyword>
<dbReference type="SMART" id="SM00797">
    <property type="entry name" value="AHS2"/>
    <property type="match status" value="1"/>
</dbReference>
<sequence length="287" mass="29508">MTTERSALVLATGPLALFQDLGRPGLAHLGVPRSGAADRGALATVNQLLGNDPAAAAIECLFGGFSLRAEATLELLLAGAPAPGTVDGAPVERLARFELRTGETLELGMAPVGARVYIGARGGFEAPRSLGSRSTCTLTGLGPAPIRPGGRIAVAEPAPQAPPWDFLSLGPRPGGGPAVLRGRLGPRADRVAGLDLAAQTWVAQEQSDRVGVRLRSSGAGPRWRFEPQRSEPVAHGSVQATPSGELICFLADHPTTGGYPVVGVLDEPAVGLVAQLRPGEHARFALS</sequence>
<keyword evidence="2 5" id="KW-0378">Hydrolase</keyword>
<dbReference type="OrthoDB" id="9768696at2"/>
<dbReference type="GO" id="GO:0005524">
    <property type="term" value="F:ATP binding"/>
    <property type="evidence" value="ECO:0007669"/>
    <property type="project" value="UniProtKB-KW"/>
</dbReference>
<evidence type="ECO:0000256" key="3">
    <source>
        <dbReference type="ARBA" id="ARBA00022840"/>
    </source>
</evidence>
<dbReference type="EMBL" id="CP001958">
    <property type="protein sequence ID" value="ADG96672.1"/>
    <property type="molecule type" value="Genomic_DNA"/>
</dbReference>
<evidence type="ECO:0000313" key="6">
    <source>
        <dbReference type="Proteomes" id="UP000002247"/>
    </source>
</evidence>
<dbReference type="STRING" id="640132.Srot_0183"/>
<keyword evidence="3" id="KW-0067">ATP-binding</keyword>
<dbReference type="eggNOG" id="COG1984">
    <property type="taxonomic scope" value="Bacteria"/>
</dbReference>
<keyword evidence="6" id="KW-1185">Reference proteome</keyword>
<dbReference type="KEGG" id="srt:Srot_0183"/>
<dbReference type="Pfam" id="PF02626">
    <property type="entry name" value="CT_A_B"/>
    <property type="match status" value="1"/>
</dbReference>
<dbReference type="PANTHER" id="PTHR43309:SF3">
    <property type="entry name" value="5-OXOPROLINASE SUBUNIT C"/>
    <property type="match status" value="1"/>
</dbReference>
<reference evidence="5 6" key="1">
    <citation type="journal article" date="2010" name="Stand. Genomic Sci.">
        <title>Complete genome sequence of Segniliparus rotundus type strain (CDC 1076).</title>
        <authorList>
            <person name="Sikorski J."/>
            <person name="Lapidus A."/>
            <person name="Copeland A."/>
            <person name="Misra M."/>
            <person name="Glavina Del Rio T."/>
            <person name="Nolan M."/>
            <person name="Lucas S."/>
            <person name="Chen F."/>
            <person name="Tice H."/>
            <person name="Cheng J.F."/>
            <person name="Jando M."/>
            <person name="Schneider S."/>
            <person name="Bruce D."/>
            <person name="Goodwin L."/>
            <person name="Pitluck S."/>
            <person name="Liolios K."/>
            <person name="Mikhailova N."/>
            <person name="Pati A."/>
            <person name="Ivanova N."/>
            <person name="Mavromatis K."/>
            <person name="Chen A."/>
            <person name="Palaniappan K."/>
            <person name="Chertkov O."/>
            <person name="Land M."/>
            <person name="Hauser L."/>
            <person name="Chang Y.J."/>
            <person name="Jeffries C.D."/>
            <person name="Brettin T."/>
            <person name="Detter J.C."/>
            <person name="Han C."/>
            <person name="Rohde M."/>
            <person name="Goker M."/>
            <person name="Bristow J."/>
            <person name="Eisen J.A."/>
            <person name="Markowitz V."/>
            <person name="Hugenholtz P."/>
            <person name="Kyrpides N.C."/>
            <person name="Klenk H.P."/>
        </authorList>
    </citation>
    <scope>NUCLEOTIDE SEQUENCE [LARGE SCALE GENOMIC DNA]</scope>
    <source>
        <strain evidence="6">ATCC BAA-972 / CDC 1076 / CIP 108378 / DSM 44985 / JCM 13578</strain>
    </source>
</reference>
<evidence type="ECO:0000313" key="5">
    <source>
        <dbReference type="EMBL" id="ADG96672.1"/>
    </source>
</evidence>
<dbReference type="InterPro" id="IPR029000">
    <property type="entry name" value="Cyclophilin-like_dom_sf"/>
</dbReference>
<gene>
    <name evidence="5" type="ordered locus">Srot_0183</name>
</gene>
<proteinExistence type="predicted"/>
<dbReference type="PANTHER" id="PTHR43309">
    <property type="entry name" value="5-OXOPROLINASE SUBUNIT C"/>
    <property type="match status" value="1"/>
</dbReference>
<name>D6ZAD0_SEGRD</name>
<dbReference type="GO" id="GO:0016787">
    <property type="term" value="F:hydrolase activity"/>
    <property type="evidence" value="ECO:0007669"/>
    <property type="project" value="UniProtKB-KW"/>
</dbReference>
<dbReference type="HOGENOM" id="CLU_028967_0_3_11"/>
<dbReference type="RefSeq" id="WP_013137128.1">
    <property type="nucleotide sequence ID" value="NC_014168.1"/>
</dbReference>
<protein>
    <submittedName>
        <fullName evidence="5">Allophanate hydrolase subunit 2</fullName>
    </submittedName>
</protein>
<accession>D6ZAD0</accession>
<dbReference type="Gene3D" id="2.40.100.10">
    <property type="entry name" value="Cyclophilin-like"/>
    <property type="match status" value="1"/>
</dbReference>
<dbReference type="AlphaFoldDB" id="D6ZAD0"/>